<accession>A0A0A0HUV1</accession>
<dbReference type="KEGG" id="pbn:PADG_11588"/>
<dbReference type="EMBL" id="KN275959">
    <property type="protein sequence ID" value="KGM92387.1"/>
    <property type="molecule type" value="Genomic_DNA"/>
</dbReference>
<dbReference type="InParanoid" id="A0A0A0HUV1"/>
<reference evidence="1 2" key="1">
    <citation type="journal article" date="2011" name="PLoS Genet.">
        <title>Comparative genomic analysis of human fungal pathogens causing paracoccidioidomycosis.</title>
        <authorList>
            <person name="Desjardins C.A."/>
            <person name="Champion M.D."/>
            <person name="Holder J.W."/>
            <person name="Muszewska A."/>
            <person name="Goldberg J."/>
            <person name="Bailao A.M."/>
            <person name="Brigido M.M."/>
            <person name="Ferreira M.E."/>
            <person name="Garcia A.M."/>
            <person name="Grynberg M."/>
            <person name="Gujja S."/>
            <person name="Heiman D.I."/>
            <person name="Henn M.R."/>
            <person name="Kodira C.D."/>
            <person name="Leon-Narvaez H."/>
            <person name="Longo L.V."/>
            <person name="Ma L.J."/>
            <person name="Malavazi I."/>
            <person name="Matsuo A.L."/>
            <person name="Morais F.V."/>
            <person name="Pereira M."/>
            <person name="Rodriguez-Brito S."/>
            <person name="Sakthikumar S."/>
            <person name="Salem-Izacc S.M."/>
            <person name="Sykes S.M."/>
            <person name="Teixeira M.M."/>
            <person name="Vallejo M.C."/>
            <person name="Walter M.E."/>
            <person name="Yandava C."/>
            <person name="Young S."/>
            <person name="Zeng Q."/>
            <person name="Zucker J."/>
            <person name="Felipe M.S."/>
            <person name="Goldman G.H."/>
            <person name="Haas B.J."/>
            <person name="McEwen J.G."/>
            <person name="Nino-Vega G."/>
            <person name="Puccia R."/>
            <person name="San-Blas G."/>
            <person name="Soares C.M."/>
            <person name="Birren B.W."/>
            <person name="Cuomo C.A."/>
        </authorList>
    </citation>
    <scope>NUCLEOTIDE SEQUENCE [LARGE SCALE GENOMIC DNA]</scope>
    <source>
        <strain evidence="1 2">Pb18</strain>
    </source>
</reference>
<proteinExistence type="predicted"/>
<dbReference type="GeneID" id="22587485"/>
<dbReference type="AlphaFoldDB" id="A0A0A0HUV1"/>
<organism evidence="1 2">
    <name type="scientific">Paracoccidioides brasiliensis (strain Pb18)</name>
    <dbReference type="NCBI Taxonomy" id="502780"/>
    <lineage>
        <taxon>Eukaryota</taxon>
        <taxon>Fungi</taxon>
        <taxon>Dikarya</taxon>
        <taxon>Ascomycota</taxon>
        <taxon>Pezizomycotina</taxon>
        <taxon>Eurotiomycetes</taxon>
        <taxon>Eurotiomycetidae</taxon>
        <taxon>Onygenales</taxon>
        <taxon>Ajellomycetaceae</taxon>
        <taxon>Paracoccidioides</taxon>
    </lineage>
</organism>
<gene>
    <name evidence="1" type="ORF">PADG_11588</name>
</gene>
<keyword evidence="2" id="KW-1185">Reference proteome</keyword>
<evidence type="ECO:0000313" key="2">
    <source>
        <dbReference type="Proteomes" id="UP000001628"/>
    </source>
</evidence>
<dbReference type="Proteomes" id="UP000001628">
    <property type="component" value="Unassembled WGS sequence"/>
</dbReference>
<sequence length="62" mass="7040">MNVCIFVYCGDWKIQKDHTPFYTWLGNAESELACAETMKIPESRQDKTEGSNEVGGQVLLAW</sequence>
<dbReference type="VEuPathDB" id="FungiDB:PADG_11588"/>
<dbReference type="HOGENOM" id="CLU_3050942_0_0_1"/>
<dbReference type="RefSeq" id="XP_010759043.1">
    <property type="nucleotide sequence ID" value="XM_010760741.1"/>
</dbReference>
<evidence type="ECO:0000313" key="1">
    <source>
        <dbReference type="EMBL" id="KGM92387.1"/>
    </source>
</evidence>
<dbReference type="eggNOG" id="ENOG502RR29">
    <property type="taxonomic scope" value="Eukaryota"/>
</dbReference>
<name>A0A0A0HUV1_PARBD</name>
<protein>
    <submittedName>
        <fullName evidence="1">Uncharacterized protein</fullName>
    </submittedName>
</protein>